<evidence type="ECO:0000256" key="4">
    <source>
        <dbReference type="ARBA" id="ARBA00022692"/>
    </source>
</evidence>
<feature type="transmembrane region" description="Helical" evidence="7">
    <location>
        <begin position="149"/>
        <end position="172"/>
    </location>
</feature>
<comment type="subcellular location">
    <subcellularLocation>
        <location evidence="1">Cell membrane</location>
        <topology evidence="1">Multi-pass membrane protein</topology>
    </subcellularLocation>
</comment>
<keyword evidence="6 7" id="KW-0472">Membrane</keyword>
<evidence type="ECO:0000256" key="2">
    <source>
        <dbReference type="ARBA" id="ARBA00007977"/>
    </source>
</evidence>
<feature type="transmembrane region" description="Helical" evidence="7">
    <location>
        <begin position="257"/>
        <end position="275"/>
    </location>
</feature>
<feature type="transmembrane region" description="Helical" evidence="7">
    <location>
        <begin position="87"/>
        <end position="109"/>
    </location>
</feature>
<evidence type="ECO:0000313" key="8">
    <source>
        <dbReference type="EMBL" id="MBK3332592.1"/>
    </source>
</evidence>
<keyword evidence="9" id="KW-1185">Reference proteome</keyword>
<feature type="transmembrane region" description="Helical" evidence="7">
    <location>
        <begin position="281"/>
        <end position="303"/>
    </location>
</feature>
<feature type="transmembrane region" description="Helical" evidence="7">
    <location>
        <begin position="220"/>
        <end position="237"/>
    </location>
</feature>
<dbReference type="PANTHER" id="PTHR30106:SF2">
    <property type="entry name" value="UPF0324 INNER MEMBRANE PROTEIN YEIH"/>
    <property type="match status" value="1"/>
</dbReference>
<dbReference type="InterPro" id="IPR018383">
    <property type="entry name" value="UPF0324_pro"/>
</dbReference>
<feature type="transmembrane region" description="Helical" evidence="7">
    <location>
        <begin position="7"/>
        <end position="27"/>
    </location>
</feature>
<dbReference type="NCBIfam" id="TIGR00698">
    <property type="entry name" value="YeiH family putative sulfate export transporter"/>
    <property type="match status" value="1"/>
</dbReference>
<keyword evidence="3" id="KW-1003">Cell membrane</keyword>
<evidence type="ECO:0000256" key="1">
    <source>
        <dbReference type="ARBA" id="ARBA00004651"/>
    </source>
</evidence>
<dbReference type="EMBL" id="JAACYA010000002">
    <property type="protein sequence ID" value="MBK3332592.1"/>
    <property type="molecule type" value="Genomic_DNA"/>
</dbReference>
<feature type="transmembrane region" description="Helical" evidence="7">
    <location>
        <begin position="33"/>
        <end position="50"/>
    </location>
</feature>
<proteinExistence type="inferred from homology"/>
<dbReference type="InterPro" id="IPR004630">
    <property type="entry name" value="UPF0324_YeiH-like"/>
</dbReference>
<protein>
    <submittedName>
        <fullName evidence="8">YeiH family putative sulfate export transporter</fullName>
    </submittedName>
</protein>
<reference evidence="8 9" key="1">
    <citation type="journal article" date="2021" name="Syst. Appl. Microbiol.">
        <title>Persephonella atlantica sp. nov.: How to adapt to physico-chemical gradients in high temperature hydrothermal habitats.</title>
        <authorList>
            <person name="Francois D.X."/>
            <person name="Godfroy A."/>
            <person name="Mathien C."/>
            <person name="Aube J."/>
            <person name="Cathalot C."/>
            <person name="Lesongeur F."/>
            <person name="L'Haridon S."/>
            <person name="Philippon X."/>
            <person name="Roussel E.G."/>
        </authorList>
    </citation>
    <scope>NUCLEOTIDE SEQUENCE [LARGE SCALE GENOMIC DNA]</scope>
    <source>
        <strain evidence="8 9">MO1340</strain>
    </source>
</reference>
<comment type="similarity">
    <text evidence="2">Belongs to the UPF0324 family.</text>
</comment>
<organism evidence="8 9">
    <name type="scientific">Persephonella atlantica</name>
    <dbReference type="NCBI Taxonomy" id="2699429"/>
    <lineage>
        <taxon>Bacteria</taxon>
        <taxon>Pseudomonadati</taxon>
        <taxon>Aquificota</taxon>
        <taxon>Aquificia</taxon>
        <taxon>Aquificales</taxon>
        <taxon>Hydrogenothermaceae</taxon>
        <taxon>Persephonella</taxon>
    </lineage>
</organism>
<accession>A0ABS1GIL9</accession>
<feature type="transmembrane region" description="Helical" evidence="7">
    <location>
        <begin position="315"/>
        <end position="339"/>
    </location>
</feature>
<dbReference type="RefSeq" id="WP_200674012.1">
    <property type="nucleotide sequence ID" value="NZ_JAACYA010000002.1"/>
</dbReference>
<evidence type="ECO:0000256" key="3">
    <source>
        <dbReference type="ARBA" id="ARBA00022475"/>
    </source>
</evidence>
<evidence type="ECO:0000256" key="5">
    <source>
        <dbReference type="ARBA" id="ARBA00022989"/>
    </source>
</evidence>
<evidence type="ECO:0000313" key="9">
    <source>
        <dbReference type="Proteomes" id="UP000772812"/>
    </source>
</evidence>
<dbReference type="Pfam" id="PF03601">
    <property type="entry name" value="Cons_hypoth698"/>
    <property type="match status" value="1"/>
</dbReference>
<keyword evidence="5 7" id="KW-1133">Transmembrane helix</keyword>
<sequence length="340" mass="36693">MVKIIPGLILAVFIAVISFFISNLEIVKKTVNFSPLIIAILLGVLVGNLWKIPDSLKPGVVFSLKRVLRIAIVFLGFRLTFQNVLDVGLEGLIVDTVMLTSTFLFGVWVSRKLFGLEPEMSYLIASGSSICGASAVLATAPVVRSEMHHAAMAVATVTIFGTTSMFVYPLIYKFFGSSLGFDEVLYGIWTGATVHEVAQVVAAGFAISDTAGNTATIAKLTRVMMLAPLLLTLSFYLAKKSAVHGAGVSLRDIPIPYFVFGFIAMVGVNSMHVIPENIVHYIRVVDGFLLTVAMAAMGLETNINKMKGVGMKPIYSALLIFIFLFFVGIITVKVTHAVFG</sequence>
<gene>
    <name evidence="8" type="ORF">GWK41_05890</name>
</gene>
<evidence type="ECO:0000256" key="7">
    <source>
        <dbReference type="SAM" id="Phobius"/>
    </source>
</evidence>
<feature type="transmembrane region" description="Helical" evidence="7">
    <location>
        <begin position="62"/>
        <end position="81"/>
    </location>
</feature>
<evidence type="ECO:0000256" key="6">
    <source>
        <dbReference type="ARBA" id="ARBA00023136"/>
    </source>
</evidence>
<comment type="caution">
    <text evidence="8">The sequence shown here is derived from an EMBL/GenBank/DDBJ whole genome shotgun (WGS) entry which is preliminary data.</text>
</comment>
<name>A0ABS1GIL9_9AQUI</name>
<feature type="transmembrane region" description="Helical" evidence="7">
    <location>
        <begin position="121"/>
        <end position="143"/>
    </location>
</feature>
<dbReference type="Proteomes" id="UP000772812">
    <property type="component" value="Unassembled WGS sequence"/>
</dbReference>
<feature type="transmembrane region" description="Helical" evidence="7">
    <location>
        <begin position="184"/>
        <end position="208"/>
    </location>
</feature>
<keyword evidence="4 7" id="KW-0812">Transmembrane</keyword>
<dbReference type="PANTHER" id="PTHR30106">
    <property type="entry name" value="INNER MEMBRANE PROTEIN YEIH-RELATED"/>
    <property type="match status" value="1"/>
</dbReference>